<sequence length="293" mass="32247">MTQHLTRAALQLELELPAPPIVVVDAADQAALDDTSASDVALDQYYTRSDVAAHFYAVFRDHFDPARFLMVEPSAGTGAFLALLPQGSLGFDVDPKYPGIRTADFLTVQIVSDRDTAIIGNPPFGKNASLAVRFFNHAARQSNVIALILPRTFRKASIINRLDPAFHLLREEVVPDDAFLFRSRPYNVPAVFQIWERRGTQRAPWLLETRHPDFEFTTPDRADFAIQRVGARAGRVHHDVTASPSSHYFIRGNVEAVMAALDFASVVGNVAGNPSLSKSEIVALYRAYVAGAS</sequence>
<organism evidence="1 2">
    <name type="scientific">Sphingomonas floccifaciens</name>
    <dbReference type="NCBI Taxonomy" id="1844115"/>
    <lineage>
        <taxon>Bacteria</taxon>
        <taxon>Pseudomonadati</taxon>
        <taxon>Pseudomonadota</taxon>
        <taxon>Alphaproteobacteria</taxon>
        <taxon>Sphingomonadales</taxon>
        <taxon>Sphingomonadaceae</taxon>
        <taxon>Sphingomonas</taxon>
    </lineage>
</organism>
<dbReference type="InterPro" id="IPR029063">
    <property type="entry name" value="SAM-dependent_MTases_sf"/>
</dbReference>
<comment type="caution">
    <text evidence="1">The sequence shown here is derived from an EMBL/GenBank/DDBJ whole genome shotgun (WGS) entry which is preliminary data.</text>
</comment>
<protein>
    <submittedName>
        <fullName evidence="1">SAM-dependent methyltransferase</fullName>
    </submittedName>
</protein>
<evidence type="ECO:0000313" key="1">
    <source>
        <dbReference type="EMBL" id="MFD1789229.1"/>
    </source>
</evidence>
<dbReference type="Gene3D" id="3.40.50.150">
    <property type="entry name" value="Vaccinia Virus protein VP39"/>
    <property type="match status" value="1"/>
</dbReference>
<dbReference type="Proteomes" id="UP001597283">
    <property type="component" value="Unassembled WGS sequence"/>
</dbReference>
<dbReference type="GO" id="GO:0008168">
    <property type="term" value="F:methyltransferase activity"/>
    <property type="evidence" value="ECO:0007669"/>
    <property type="project" value="UniProtKB-KW"/>
</dbReference>
<keyword evidence="1" id="KW-0489">Methyltransferase</keyword>
<reference evidence="2" key="1">
    <citation type="journal article" date="2019" name="Int. J. Syst. Evol. Microbiol.">
        <title>The Global Catalogue of Microorganisms (GCM) 10K type strain sequencing project: providing services to taxonomists for standard genome sequencing and annotation.</title>
        <authorList>
            <consortium name="The Broad Institute Genomics Platform"/>
            <consortium name="The Broad Institute Genome Sequencing Center for Infectious Disease"/>
            <person name="Wu L."/>
            <person name="Ma J."/>
        </authorList>
    </citation>
    <scope>NUCLEOTIDE SEQUENCE [LARGE SCALE GENOMIC DNA]</scope>
    <source>
        <strain evidence="2">Q85</strain>
    </source>
</reference>
<dbReference type="RefSeq" id="WP_380941518.1">
    <property type="nucleotide sequence ID" value="NZ_JBHUFC010000016.1"/>
</dbReference>
<dbReference type="SUPFAM" id="SSF53335">
    <property type="entry name" value="S-adenosyl-L-methionine-dependent methyltransferases"/>
    <property type="match status" value="1"/>
</dbReference>
<proteinExistence type="predicted"/>
<evidence type="ECO:0000313" key="2">
    <source>
        <dbReference type="Proteomes" id="UP001597283"/>
    </source>
</evidence>
<dbReference type="EMBL" id="JBHUFC010000016">
    <property type="protein sequence ID" value="MFD1789229.1"/>
    <property type="molecule type" value="Genomic_DNA"/>
</dbReference>
<accession>A0ABW4NGL0</accession>
<dbReference type="GO" id="GO:0032259">
    <property type="term" value="P:methylation"/>
    <property type="evidence" value="ECO:0007669"/>
    <property type="project" value="UniProtKB-KW"/>
</dbReference>
<name>A0ABW4NGL0_9SPHN</name>
<keyword evidence="1" id="KW-0808">Transferase</keyword>
<keyword evidence="2" id="KW-1185">Reference proteome</keyword>
<gene>
    <name evidence="1" type="ORF">ACFSC3_16860</name>
</gene>